<evidence type="ECO:0000256" key="1">
    <source>
        <dbReference type="SAM" id="MobiDB-lite"/>
    </source>
</evidence>
<dbReference type="PANTHER" id="PTHR42055">
    <property type="entry name" value="YALI0E03476P"/>
    <property type="match status" value="1"/>
</dbReference>
<sequence length="646" mass="73287">MPVQRTLLGYPIRLQIPPRRFQLLLALVAFVVITLGLFGTPSSDDIPTYDDVVEHIKNPHVPSIPKPELPSLPKLIGPVAHKPPVQPNSTTTSSYRVIEWFNDFKWRSPFSHDTTLDENRAVLPPLLERPLIYTYYDAPSKQDKATKEAESRLILTWRKAWWAQGFRPTVLSRAEAMKHPQYDLVQRLKLDSKMELEIMRWLAWGHMGSGVLSNWLALPMARFDNPMLAFLRRNQYPQLSWIGTLKNGVLFGEGPAINKAISSFVDDPMLKNVTENKDKLKVLSDLEGGVMIHMLQRAKNIEEAKKADGIAYYDMDIVKKEYGVLAEKLTNATTKAEGLDLLATLINSHLHLTFQESFPEGLAVVKPLPEHTTALTYKAIDVARNLTQCATTPLPKSCPPNRLNCAPCDPAKPMKLQLMSSYQNSSTLYTVSTVPHPYTLTSLHYAKDTLDQQFLRSSAKRDAWLFELMKSTLGEEVGEEERIIHFKEAVAIPESAARSLWLTAERLSHDDLDYVFGFNLPQIASTNLDPGTPAKNGLLNIFPRPAMPEPLKDVNVPETAIIRNEEERLNKAREAIKSKAQQMKTIVDMVEKWNLYDTEAWKFARAWSGRRRVQRKKWEEEEQKFVGSERKSGLKPGGGSSWTDRL</sequence>
<keyword evidence="2" id="KW-0812">Transmembrane</keyword>
<reference evidence="3" key="1">
    <citation type="journal article" date="2020" name="Stud. Mycol.">
        <title>101 Dothideomycetes genomes: a test case for predicting lifestyles and emergence of pathogens.</title>
        <authorList>
            <person name="Haridas S."/>
            <person name="Albert R."/>
            <person name="Binder M."/>
            <person name="Bloem J."/>
            <person name="Labutti K."/>
            <person name="Salamov A."/>
            <person name="Andreopoulos B."/>
            <person name="Baker S."/>
            <person name="Barry K."/>
            <person name="Bills G."/>
            <person name="Bluhm B."/>
            <person name="Cannon C."/>
            <person name="Castanera R."/>
            <person name="Culley D."/>
            <person name="Daum C."/>
            <person name="Ezra D."/>
            <person name="Gonzalez J."/>
            <person name="Henrissat B."/>
            <person name="Kuo A."/>
            <person name="Liang C."/>
            <person name="Lipzen A."/>
            <person name="Lutzoni F."/>
            <person name="Magnuson J."/>
            <person name="Mondo S."/>
            <person name="Nolan M."/>
            <person name="Ohm R."/>
            <person name="Pangilinan J."/>
            <person name="Park H.-J."/>
            <person name="Ramirez L."/>
            <person name="Alfaro M."/>
            <person name="Sun H."/>
            <person name="Tritt A."/>
            <person name="Yoshinaga Y."/>
            <person name="Zwiers L.-H."/>
            <person name="Turgeon B."/>
            <person name="Goodwin S."/>
            <person name="Spatafora J."/>
            <person name="Crous P."/>
            <person name="Grigoriev I."/>
        </authorList>
    </citation>
    <scope>NUCLEOTIDE SEQUENCE</scope>
    <source>
        <strain evidence="3">CBS 279.74</strain>
    </source>
</reference>
<dbReference type="EMBL" id="MU005772">
    <property type="protein sequence ID" value="KAF2708340.1"/>
    <property type="molecule type" value="Genomic_DNA"/>
</dbReference>
<evidence type="ECO:0000313" key="4">
    <source>
        <dbReference type="Proteomes" id="UP000799428"/>
    </source>
</evidence>
<feature type="transmembrane region" description="Helical" evidence="2">
    <location>
        <begin position="21"/>
        <end position="39"/>
    </location>
</feature>
<accession>A0A6G1K6E5</accession>
<protein>
    <submittedName>
        <fullName evidence="3">Uncharacterized protein</fullName>
    </submittedName>
</protein>
<dbReference type="AlphaFoldDB" id="A0A6G1K6E5"/>
<proteinExistence type="predicted"/>
<gene>
    <name evidence="3" type="ORF">K504DRAFT_468679</name>
</gene>
<dbReference type="PANTHER" id="PTHR42055:SF1">
    <property type="entry name" value="YALI0E03476P"/>
    <property type="match status" value="1"/>
</dbReference>
<name>A0A6G1K6E5_9PLEO</name>
<keyword evidence="2" id="KW-0472">Membrane</keyword>
<keyword evidence="4" id="KW-1185">Reference proteome</keyword>
<evidence type="ECO:0000256" key="2">
    <source>
        <dbReference type="SAM" id="Phobius"/>
    </source>
</evidence>
<dbReference type="Proteomes" id="UP000799428">
    <property type="component" value="Unassembled WGS sequence"/>
</dbReference>
<evidence type="ECO:0000313" key="3">
    <source>
        <dbReference type="EMBL" id="KAF2708340.1"/>
    </source>
</evidence>
<organism evidence="3 4">
    <name type="scientific">Pleomassaria siparia CBS 279.74</name>
    <dbReference type="NCBI Taxonomy" id="1314801"/>
    <lineage>
        <taxon>Eukaryota</taxon>
        <taxon>Fungi</taxon>
        <taxon>Dikarya</taxon>
        <taxon>Ascomycota</taxon>
        <taxon>Pezizomycotina</taxon>
        <taxon>Dothideomycetes</taxon>
        <taxon>Pleosporomycetidae</taxon>
        <taxon>Pleosporales</taxon>
        <taxon>Pleomassariaceae</taxon>
        <taxon>Pleomassaria</taxon>
    </lineage>
</organism>
<feature type="compositionally biased region" description="Basic and acidic residues" evidence="1">
    <location>
        <begin position="618"/>
        <end position="632"/>
    </location>
</feature>
<feature type="region of interest" description="Disordered" evidence="1">
    <location>
        <begin position="618"/>
        <end position="646"/>
    </location>
</feature>
<dbReference type="OrthoDB" id="5312133at2759"/>
<keyword evidence="2" id="KW-1133">Transmembrane helix</keyword>